<gene>
    <name evidence="3" type="ORF">JCM14722_05610</name>
</gene>
<accession>A0ABM8ANN0</accession>
<dbReference type="InterPro" id="IPR058356">
    <property type="entry name" value="DUF8043"/>
</dbReference>
<organism evidence="3 4">
    <name type="scientific">Pseudodesulfovibrio portus</name>
    <dbReference type="NCBI Taxonomy" id="231439"/>
    <lineage>
        <taxon>Bacteria</taxon>
        <taxon>Pseudomonadati</taxon>
        <taxon>Thermodesulfobacteriota</taxon>
        <taxon>Desulfovibrionia</taxon>
        <taxon>Desulfovibrionales</taxon>
        <taxon>Desulfovibrionaceae</taxon>
    </lineage>
</organism>
<dbReference type="Pfam" id="PF26154">
    <property type="entry name" value="DUF8042"/>
    <property type="match status" value="1"/>
</dbReference>
<sequence length="200" mass="23026">MIIIDGKQYDIGAKNFENLEQVFTKVVADGHLEDRIVTDVKVNEEPFTEIYPHQAEDIAMSEVESVEIVTMATDDMAVEITLELYKVVNLMSEGGKRVAALFRQADDAEALETYQDLIDVIRNFLNMVGVLRDEYSLKDHPEYISGAEELNTMFTEMNSVLENEDWILLADLLEYEFLPAVEKWKKVIKSLRDDIRKNKK</sequence>
<keyword evidence="4" id="KW-1185">Reference proteome</keyword>
<evidence type="ECO:0000313" key="3">
    <source>
        <dbReference type="EMBL" id="BDQ33019.1"/>
    </source>
</evidence>
<name>A0ABM8ANN0_9BACT</name>
<feature type="domain" description="DUF8042" evidence="1">
    <location>
        <begin position="76"/>
        <end position="191"/>
    </location>
</feature>
<dbReference type="Proteomes" id="UP001061361">
    <property type="component" value="Chromosome"/>
</dbReference>
<dbReference type="RefSeq" id="WP_264983077.1">
    <property type="nucleotide sequence ID" value="NZ_AP026708.1"/>
</dbReference>
<evidence type="ECO:0000259" key="2">
    <source>
        <dbReference type="Pfam" id="PF26159"/>
    </source>
</evidence>
<evidence type="ECO:0000259" key="1">
    <source>
        <dbReference type="Pfam" id="PF26154"/>
    </source>
</evidence>
<dbReference type="Pfam" id="PF26159">
    <property type="entry name" value="DUF8043"/>
    <property type="match status" value="1"/>
</dbReference>
<feature type="domain" description="DUF8043" evidence="2">
    <location>
        <begin position="1"/>
        <end position="71"/>
    </location>
</feature>
<protein>
    <submittedName>
        <fullName evidence="3">Uncharacterized protein</fullName>
    </submittedName>
</protein>
<proteinExistence type="predicted"/>
<reference evidence="3" key="1">
    <citation type="submission" date="2022-08" db="EMBL/GenBank/DDBJ databases">
        <title>Genome Sequence of the sulphate-reducing bacterium, Pseudodesulfovibrio portus JCM14722.</title>
        <authorList>
            <person name="Kondo R."/>
            <person name="Kataoka T."/>
        </authorList>
    </citation>
    <scope>NUCLEOTIDE SEQUENCE</scope>
    <source>
        <strain evidence="3">JCM 14722</strain>
    </source>
</reference>
<dbReference type="InterPro" id="IPR058355">
    <property type="entry name" value="DUF8042"/>
</dbReference>
<evidence type="ECO:0000313" key="4">
    <source>
        <dbReference type="Proteomes" id="UP001061361"/>
    </source>
</evidence>
<dbReference type="EMBL" id="AP026708">
    <property type="protein sequence ID" value="BDQ33019.1"/>
    <property type="molecule type" value="Genomic_DNA"/>
</dbReference>